<sequence length="278" mass="29457">MRRLLCSAIAVAPLLLAGCAGSDSTDPAAMTDGDTTTAASSAASAAEQAGAQQATEFQYEGEFGPATWSSLSPQWGACADTSAQSPIDLHDAIPADLPALEFDYRPGDIALKNTTHTVQADETPGSEVVVDDSHFPLTQFHLHEPAEHELDGVRHDAELHLVHTADDGSITVVGVLIDKGAPNAALGNYFDELPAVDETAELDDFDPSQLLPTDRANVRYAGSLTTPPCTEGVQWIVMTTPVQASAEQLNEFRSVIEQNARPLQDQGSRSVLLDSEGH</sequence>
<protein>
    <recommendedName>
        <fullName evidence="2">carbonic anhydrase</fullName>
        <ecNumber evidence="2">4.2.1.1</ecNumber>
    </recommendedName>
</protein>
<dbReference type="RefSeq" id="WP_317565849.1">
    <property type="nucleotide sequence ID" value="NZ_JAWLJX010000008.1"/>
</dbReference>
<dbReference type="PROSITE" id="PS51257">
    <property type="entry name" value="PROKAR_LIPOPROTEIN"/>
    <property type="match status" value="1"/>
</dbReference>
<evidence type="ECO:0000256" key="7">
    <source>
        <dbReference type="SAM" id="SignalP"/>
    </source>
</evidence>
<dbReference type="EC" id="4.2.1.1" evidence="2"/>
<keyword evidence="3" id="KW-0479">Metal-binding</keyword>
<dbReference type="Pfam" id="PF00194">
    <property type="entry name" value="Carb_anhydrase"/>
    <property type="match status" value="1"/>
</dbReference>
<evidence type="ECO:0000256" key="1">
    <source>
        <dbReference type="ARBA" id="ARBA00010718"/>
    </source>
</evidence>
<comment type="catalytic activity">
    <reaction evidence="6">
        <text>hydrogencarbonate + H(+) = CO2 + H2O</text>
        <dbReference type="Rhea" id="RHEA:10748"/>
        <dbReference type="ChEBI" id="CHEBI:15377"/>
        <dbReference type="ChEBI" id="CHEBI:15378"/>
        <dbReference type="ChEBI" id="CHEBI:16526"/>
        <dbReference type="ChEBI" id="CHEBI:17544"/>
        <dbReference type="EC" id="4.2.1.1"/>
    </reaction>
</comment>
<evidence type="ECO:0000256" key="4">
    <source>
        <dbReference type="ARBA" id="ARBA00022833"/>
    </source>
</evidence>
<keyword evidence="10" id="KW-1185">Reference proteome</keyword>
<evidence type="ECO:0000256" key="6">
    <source>
        <dbReference type="ARBA" id="ARBA00048348"/>
    </source>
</evidence>
<evidence type="ECO:0000256" key="3">
    <source>
        <dbReference type="ARBA" id="ARBA00022723"/>
    </source>
</evidence>
<dbReference type="SMART" id="SM01057">
    <property type="entry name" value="Carb_anhydrase"/>
    <property type="match status" value="1"/>
</dbReference>
<comment type="caution">
    <text evidence="9">The sequence shown here is derived from an EMBL/GenBank/DDBJ whole genome shotgun (WGS) entry which is preliminary data.</text>
</comment>
<keyword evidence="7" id="KW-0732">Signal</keyword>
<feature type="domain" description="Alpha-carbonic anhydrase" evidence="8">
    <location>
        <begin position="55"/>
        <end position="278"/>
    </location>
</feature>
<dbReference type="InterPro" id="IPR001148">
    <property type="entry name" value="CA_dom"/>
</dbReference>
<dbReference type="CDD" id="cd03124">
    <property type="entry name" value="alpha_CA_prokaryotic_like"/>
    <property type="match status" value="1"/>
</dbReference>
<dbReference type="PROSITE" id="PS51144">
    <property type="entry name" value="ALPHA_CA_2"/>
    <property type="match status" value="1"/>
</dbReference>
<dbReference type="PANTHER" id="PTHR18952:SF265">
    <property type="entry name" value="CARBONIC ANHYDRASE"/>
    <property type="match status" value="1"/>
</dbReference>
<proteinExistence type="inferred from homology"/>
<evidence type="ECO:0000256" key="5">
    <source>
        <dbReference type="ARBA" id="ARBA00023239"/>
    </source>
</evidence>
<organism evidence="9 10">
    <name type="scientific">Rhodococcoides yunnanense</name>
    <dbReference type="NCBI Taxonomy" id="278209"/>
    <lineage>
        <taxon>Bacteria</taxon>
        <taxon>Bacillati</taxon>
        <taxon>Actinomycetota</taxon>
        <taxon>Actinomycetes</taxon>
        <taxon>Mycobacteriales</taxon>
        <taxon>Nocardiaceae</taxon>
        <taxon>Rhodococcoides</taxon>
    </lineage>
</organism>
<reference evidence="9 10" key="1">
    <citation type="submission" date="2023-10" db="EMBL/GenBank/DDBJ databases">
        <title>Development of a sustainable strategy for remediation of hydrocarbon-contaminated territories based on the waste exchange concept.</title>
        <authorList>
            <person name="Krivoruchko A."/>
        </authorList>
    </citation>
    <scope>NUCLEOTIDE SEQUENCE [LARGE SCALE GENOMIC DNA]</scope>
    <source>
        <strain evidence="9 10">IEGM 1323</strain>
    </source>
</reference>
<accession>A0ABU4BHS9</accession>
<keyword evidence="4" id="KW-0862">Zinc</keyword>
<evidence type="ECO:0000313" key="10">
    <source>
        <dbReference type="Proteomes" id="UP001185755"/>
    </source>
</evidence>
<feature type="signal peptide" evidence="7">
    <location>
        <begin position="1"/>
        <end position="22"/>
    </location>
</feature>
<dbReference type="Proteomes" id="UP001185755">
    <property type="component" value="Unassembled WGS sequence"/>
</dbReference>
<feature type="chain" id="PRO_5046236346" description="carbonic anhydrase" evidence="7">
    <location>
        <begin position="23"/>
        <end position="278"/>
    </location>
</feature>
<evidence type="ECO:0000259" key="8">
    <source>
        <dbReference type="PROSITE" id="PS51144"/>
    </source>
</evidence>
<keyword evidence="5" id="KW-0456">Lyase</keyword>
<dbReference type="Gene3D" id="3.10.200.10">
    <property type="entry name" value="Alpha carbonic anhydrase"/>
    <property type="match status" value="1"/>
</dbReference>
<dbReference type="EMBL" id="JAWLJX010000008">
    <property type="protein sequence ID" value="MDV6263747.1"/>
    <property type="molecule type" value="Genomic_DNA"/>
</dbReference>
<name>A0ABU4BHS9_9NOCA</name>
<comment type="similarity">
    <text evidence="1">Belongs to the alpha-carbonic anhydrase family.</text>
</comment>
<dbReference type="SUPFAM" id="SSF51069">
    <property type="entry name" value="Carbonic anhydrase"/>
    <property type="match status" value="1"/>
</dbReference>
<evidence type="ECO:0000313" key="9">
    <source>
        <dbReference type="EMBL" id="MDV6263747.1"/>
    </source>
</evidence>
<dbReference type="InterPro" id="IPR041891">
    <property type="entry name" value="Alpha_CA_prokaryot-like"/>
</dbReference>
<evidence type="ECO:0000256" key="2">
    <source>
        <dbReference type="ARBA" id="ARBA00012925"/>
    </source>
</evidence>
<dbReference type="PANTHER" id="PTHR18952">
    <property type="entry name" value="CARBONIC ANHYDRASE"/>
    <property type="match status" value="1"/>
</dbReference>
<dbReference type="InterPro" id="IPR023561">
    <property type="entry name" value="Carbonic_anhydrase_a-class"/>
</dbReference>
<gene>
    <name evidence="9" type="ORF">R3P96_20615</name>
</gene>
<dbReference type="InterPro" id="IPR036398">
    <property type="entry name" value="CA_dom_sf"/>
</dbReference>